<comment type="caution">
    <text evidence="1">The sequence shown here is derived from an EMBL/GenBank/DDBJ whole genome shotgun (WGS) entry which is preliminary data.</text>
</comment>
<evidence type="ECO:0000313" key="1">
    <source>
        <dbReference type="EMBL" id="TCS38528.1"/>
    </source>
</evidence>
<proteinExistence type="predicted"/>
<evidence type="ECO:0000313" key="2">
    <source>
        <dbReference type="Proteomes" id="UP000295382"/>
    </source>
</evidence>
<sequence length="233" mass="27030">MEQHMPSLKVQRELDDINEKLRKDVIRTIEPYGVRTIADLESMGDIERTKWFFWNMHENIDEIRKFEPALIGQVIRTQLTVSDGHSLWTEKCGLEKRIELSCKWQLLLKDGAYQSEESYALTDGWIDLSVGQCPPPHPVLQENQKGYLDSDSKLYPNQLFLYGWITDEVWQEIKNQLYNASANCHTDIFIRDNFLFPVKPGHNFVSGPAGSIGITNIEFRVSSQPRLTSWVKQ</sequence>
<keyword evidence="2" id="KW-1185">Reference proteome</keyword>
<reference evidence="1 2" key="1">
    <citation type="submission" date="2019-03" db="EMBL/GenBank/DDBJ databases">
        <title>Genomic Encyclopedia of Type Strains, Phase IV (KMG-IV): sequencing the most valuable type-strain genomes for metagenomic binning, comparative biology and taxonomic classification.</title>
        <authorList>
            <person name="Goeker M."/>
        </authorList>
    </citation>
    <scope>NUCLEOTIDE SEQUENCE [LARGE SCALE GENOMIC DNA]</scope>
    <source>
        <strain evidence="1 2">DSM 7445</strain>
    </source>
</reference>
<organism evidence="1 2">
    <name type="scientific">Paucimonas lemoignei</name>
    <name type="common">Pseudomonas lemoignei</name>
    <dbReference type="NCBI Taxonomy" id="29443"/>
    <lineage>
        <taxon>Bacteria</taxon>
        <taxon>Pseudomonadati</taxon>
        <taxon>Pseudomonadota</taxon>
        <taxon>Betaproteobacteria</taxon>
        <taxon>Burkholderiales</taxon>
        <taxon>Burkholderiaceae</taxon>
        <taxon>Paucimonas</taxon>
    </lineage>
</organism>
<accession>A0A4R3HZ61</accession>
<gene>
    <name evidence="1" type="ORF">EDC30_102267</name>
</gene>
<dbReference type="Proteomes" id="UP000295382">
    <property type="component" value="Unassembled WGS sequence"/>
</dbReference>
<dbReference type="EMBL" id="SLZQ01000002">
    <property type="protein sequence ID" value="TCS38528.1"/>
    <property type="molecule type" value="Genomic_DNA"/>
</dbReference>
<name>A0A4R3HZ61_PAULE</name>
<dbReference type="AlphaFoldDB" id="A0A4R3HZ61"/>
<protein>
    <submittedName>
        <fullName evidence="1">Uncharacterized protein</fullName>
    </submittedName>
</protein>